<protein>
    <recommendedName>
        <fullName evidence="3">histidine kinase</fullName>
        <ecNumber evidence="3">2.7.13.3</ecNumber>
    </recommendedName>
</protein>
<feature type="transmembrane region" description="Helical" evidence="9">
    <location>
        <begin position="7"/>
        <end position="30"/>
    </location>
</feature>
<evidence type="ECO:0000313" key="12">
    <source>
        <dbReference type="EMBL" id="ADH64487.1"/>
    </source>
</evidence>
<dbReference type="CDD" id="cd00082">
    <property type="entry name" value="HisKA"/>
    <property type="match status" value="1"/>
</dbReference>
<dbReference type="FunFam" id="3.30.565.10:FF:000006">
    <property type="entry name" value="Sensor histidine kinase WalK"/>
    <property type="match status" value="1"/>
</dbReference>
<dbReference type="OrthoDB" id="9796330at2"/>
<dbReference type="FunFam" id="1.10.287.130:FF:000001">
    <property type="entry name" value="Two-component sensor histidine kinase"/>
    <property type="match status" value="1"/>
</dbReference>
<dbReference type="SUPFAM" id="SSF55874">
    <property type="entry name" value="ATPase domain of HSP90 chaperone/DNA topoisomerase II/histidine kinase"/>
    <property type="match status" value="1"/>
</dbReference>
<dbReference type="PANTHER" id="PTHR43711">
    <property type="entry name" value="TWO-COMPONENT HISTIDINE KINASE"/>
    <property type="match status" value="1"/>
</dbReference>
<dbReference type="Gene3D" id="6.10.340.10">
    <property type="match status" value="1"/>
</dbReference>
<dbReference type="InterPro" id="IPR003661">
    <property type="entry name" value="HisK_dim/P_dom"/>
</dbReference>
<name>D7BBM5_ALLS1</name>
<dbReference type="Pfam" id="PF00512">
    <property type="entry name" value="HisKA"/>
    <property type="match status" value="1"/>
</dbReference>
<dbReference type="PROSITE" id="PS50109">
    <property type="entry name" value="HIS_KIN"/>
    <property type="match status" value="1"/>
</dbReference>
<dbReference type="SUPFAM" id="SSF47384">
    <property type="entry name" value="Homodimeric domain of signal transducing histidine kinase"/>
    <property type="match status" value="1"/>
</dbReference>
<dbReference type="AlphaFoldDB" id="D7BBM5"/>
<dbReference type="RefSeq" id="WP_013159027.1">
    <property type="nucleotide sequence ID" value="NC_014212.1"/>
</dbReference>
<dbReference type="InterPro" id="IPR004358">
    <property type="entry name" value="Sig_transdc_His_kin-like_C"/>
</dbReference>
<evidence type="ECO:0000259" key="10">
    <source>
        <dbReference type="PROSITE" id="PS50109"/>
    </source>
</evidence>
<dbReference type="InterPro" id="IPR003594">
    <property type="entry name" value="HATPase_dom"/>
</dbReference>
<dbReference type="GO" id="GO:0016020">
    <property type="term" value="C:membrane"/>
    <property type="evidence" value="ECO:0007669"/>
    <property type="project" value="UniProtKB-SubCell"/>
</dbReference>
<keyword evidence="6 12" id="KW-0418">Kinase</keyword>
<evidence type="ECO:0000256" key="3">
    <source>
        <dbReference type="ARBA" id="ARBA00012438"/>
    </source>
</evidence>
<evidence type="ECO:0000256" key="9">
    <source>
        <dbReference type="SAM" id="Phobius"/>
    </source>
</evidence>
<evidence type="ECO:0000256" key="1">
    <source>
        <dbReference type="ARBA" id="ARBA00000085"/>
    </source>
</evidence>
<dbReference type="PROSITE" id="PS50885">
    <property type="entry name" value="HAMP"/>
    <property type="match status" value="1"/>
</dbReference>
<dbReference type="SMART" id="SM00387">
    <property type="entry name" value="HATPase_c"/>
    <property type="match status" value="1"/>
</dbReference>
<dbReference type="PANTHER" id="PTHR43711:SF1">
    <property type="entry name" value="HISTIDINE KINASE 1"/>
    <property type="match status" value="1"/>
</dbReference>
<accession>D7BBM5</accession>
<dbReference type="SMART" id="SM00388">
    <property type="entry name" value="HisKA"/>
    <property type="match status" value="1"/>
</dbReference>
<dbReference type="eggNOG" id="COG2205">
    <property type="taxonomic scope" value="Bacteria"/>
</dbReference>
<dbReference type="InterPro" id="IPR050736">
    <property type="entry name" value="Sensor_HK_Regulatory"/>
</dbReference>
<comment type="subcellular location">
    <subcellularLocation>
        <location evidence="2">Membrane</location>
    </subcellularLocation>
</comment>
<evidence type="ECO:0000313" key="13">
    <source>
        <dbReference type="Proteomes" id="UP000001916"/>
    </source>
</evidence>
<evidence type="ECO:0000259" key="11">
    <source>
        <dbReference type="PROSITE" id="PS50885"/>
    </source>
</evidence>
<keyword evidence="8 9" id="KW-0472">Membrane</keyword>
<dbReference type="Pfam" id="PF02518">
    <property type="entry name" value="HATPase_c"/>
    <property type="match status" value="1"/>
</dbReference>
<dbReference type="InterPro" id="IPR036097">
    <property type="entry name" value="HisK_dim/P_sf"/>
</dbReference>
<keyword evidence="9" id="KW-1133">Transmembrane helix</keyword>
<keyword evidence="13" id="KW-1185">Reference proteome</keyword>
<evidence type="ECO:0000256" key="8">
    <source>
        <dbReference type="ARBA" id="ARBA00023136"/>
    </source>
</evidence>
<dbReference type="Gene3D" id="1.10.287.130">
    <property type="match status" value="1"/>
</dbReference>
<evidence type="ECO:0000256" key="4">
    <source>
        <dbReference type="ARBA" id="ARBA00022553"/>
    </source>
</evidence>
<dbReference type="CDD" id="cd00075">
    <property type="entry name" value="HATPase"/>
    <property type="match status" value="1"/>
</dbReference>
<keyword evidence="4" id="KW-0597">Phosphoprotein</keyword>
<gene>
    <name evidence="12" type="ordered locus">Mesil_2638</name>
</gene>
<keyword evidence="9" id="KW-0812">Transmembrane</keyword>
<feature type="domain" description="Histidine kinase" evidence="10">
    <location>
        <begin position="256"/>
        <end position="468"/>
    </location>
</feature>
<dbReference type="InterPro" id="IPR005467">
    <property type="entry name" value="His_kinase_dom"/>
</dbReference>
<dbReference type="EMBL" id="CP002042">
    <property type="protein sequence ID" value="ADH64487.1"/>
    <property type="molecule type" value="Genomic_DNA"/>
</dbReference>
<reference evidence="12 13" key="1">
    <citation type="journal article" date="2010" name="Stand. Genomic Sci.">
        <title>Complete genome sequence of Meiothermus silvanus type strain (VI-R2).</title>
        <authorList>
            <person name="Sikorski J."/>
            <person name="Tindall B.J."/>
            <person name="Lowry S."/>
            <person name="Lucas S."/>
            <person name="Nolan M."/>
            <person name="Copeland A."/>
            <person name="Glavina Del Rio T."/>
            <person name="Tice H."/>
            <person name="Cheng J.F."/>
            <person name="Han C."/>
            <person name="Pitluck S."/>
            <person name="Liolios K."/>
            <person name="Ivanova N."/>
            <person name="Mavromatis K."/>
            <person name="Mikhailova N."/>
            <person name="Pati A."/>
            <person name="Goodwin L."/>
            <person name="Chen A."/>
            <person name="Palaniappan K."/>
            <person name="Land M."/>
            <person name="Hauser L."/>
            <person name="Chang Y.J."/>
            <person name="Jeffries C.D."/>
            <person name="Rohde M."/>
            <person name="Goker M."/>
            <person name="Woyke T."/>
            <person name="Bristow J."/>
            <person name="Eisen J.A."/>
            <person name="Markowitz V."/>
            <person name="Hugenholtz P."/>
            <person name="Kyrpides N.C."/>
            <person name="Klenk H.P."/>
            <person name="Lapidus A."/>
        </authorList>
    </citation>
    <scope>NUCLEOTIDE SEQUENCE [LARGE SCALE GENOMIC DNA]</scope>
    <source>
        <strain evidence="13">ATCC 700542 / DSM 9946 / VI-R2</strain>
    </source>
</reference>
<dbReference type="InterPro" id="IPR036890">
    <property type="entry name" value="HATPase_C_sf"/>
</dbReference>
<dbReference type="PRINTS" id="PR00344">
    <property type="entry name" value="BCTRLSENSOR"/>
</dbReference>
<dbReference type="EC" id="2.7.13.3" evidence="3"/>
<proteinExistence type="predicted"/>
<sequence>MTLRTRVTLLTVALLMASLTLIGAVVYGLLQGFLYRNLRSEIQASTQQVIRLIGERVQVVDILKLALPANVYSQIDYGFIRTGKLTLPDLLQAVEVVKGPLLQPNQRLVLPKRAYEELLSKGETWTTLSLPLEQGGRINLLVNAVLLQGSSGDFVISTVGRPTESIDFTLDQLARIYTATALIVLMLGAWLAYRLMSRTLEPLEWVAKRAEQMSERPAKLPELEGNNEVAALVRALNGMLARLEESWETQTRFLADASHELRTPVTAILGHVSYLLRRTPLTEQQRESLEIVRREGERMKKLVGDLLELSKTGGTWRVELSPVHLHTLLAEIAEEYGQSFPQGGRIQLEVPEDLWVLGDVERLHQVFANMVSNAQKAQASEIRLVARDLQERVVIRVEDNGEGIPPEHLPHLFERFYRVDKARDRERGGSGLGLSIVKAIVEAHGGSVWVESEVGRGSVFSVSLRRAEKQLPTLV</sequence>
<comment type="catalytic activity">
    <reaction evidence="1">
        <text>ATP + protein L-histidine = ADP + protein N-phospho-L-histidine.</text>
        <dbReference type="EC" id="2.7.13.3"/>
    </reaction>
</comment>
<dbReference type="InterPro" id="IPR003660">
    <property type="entry name" value="HAMP_dom"/>
</dbReference>
<dbReference type="HOGENOM" id="CLU_000445_89_6_0"/>
<organism evidence="12 13">
    <name type="scientific">Allomeiothermus silvanus (strain ATCC 700542 / DSM 9946 / NBRC 106475 / NCIMB 13440 / VI-R2)</name>
    <name type="common">Thermus silvanus</name>
    <dbReference type="NCBI Taxonomy" id="526227"/>
    <lineage>
        <taxon>Bacteria</taxon>
        <taxon>Thermotogati</taxon>
        <taxon>Deinococcota</taxon>
        <taxon>Deinococci</taxon>
        <taxon>Thermales</taxon>
        <taxon>Thermaceae</taxon>
        <taxon>Allomeiothermus</taxon>
    </lineage>
</organism>
<dbReference type="Gene3D" id="3.30.565.10">
    <property type="entry name" value="Histidine kinase-like ATPase, C-terminal domain"/>
    <property type="match status" value="1"/>
</dbReference>
<keyword evidence="5" id="KW-0808">Transferase</keyword>
<feature type="domain" description="HAMP" evidence="11">
    <location>
        <begin position="197"/>
        <end position="248"/>
    </location>
</feature>
<dbReference type="KEGG" id="msv:Mesil_2638"/>
<dbReference type="GO" id="GO:0000155">
    <property type="term" value="F:phosphorelay sensor kinase activity"/>
    <property type="evidence" value="ECO:0007669"/>
    <property type="project" value="InterPro"/>
</dbReference>
<keyword evidence="7" id="KW-0902">Two-component regulatory system</keyword>
<dbReference type="STRING" id="526227.Mesil_2638"/>
<evidence type="ECO:0000256" key="7">
    <source>
        <dbReference type="ARBA" id="ARBA00023012"/>
    </source>
</evidence>
<evidence type="ECO:0000256" key="5">
    <source>
        <dbReference type="ARBA" id="ARBA00022679"/>
    </source>
</evidence>
<evidence type="ECO:0000256" key="6">
    <source>
        <dbReference type="ARBA" id="ARBA00022777"/>
    </source>
</evidence>
<evidence type="ECO:0000256" key="2">
    <source>
        <dbReference type="ARBA" id="ARBA00004370"/>
    </source>
</evidence>
<dbReference type="Proteomes" id="UP000001916">
    <property type="component" value="Chromosome"/>
</dbReference>